<gene>
    <name evidence="2" type="ORF">BINO364_LOCUS8495</name>
</gene>
<dbReference type="SUPFAM" id="SSF50182">
    <property type="entry name" value="Sm-like ribonucleoproteins"/>
    <property type="match status" value="1"/>
</dbReference>
<dbReference type="Proteomes" id="UP000838878">
    <property type="component" value="Chromosome 3"/>
</dbReference>
<proteinExistence type="predicted"/>
<dbReference type="SMART" id="SM00651">
    <property type="entry name" value="Sm"/>
    <property type="match status" value="1"/>
</dbReference>
<dbReference type="InterPro" id="IPR001163">
    <property type="entry name" value="Sm_dom_euk/arc"/>
</dbReference>
<feature type="domain" description="Sm" evidence="1">
    <location>
        <begin position="16"/>
        <end position="88"/>
    </location>
</feature>
<dbReference type="PANTHER" id="PTHR21196:SF1">
    <property type="entry name" value="U7 SNRNA-ASSOCIATED SM-LIKE PROTEIN LSM10"/>
    <property type="match status" value="1"/>
</dbReference>
<accession>A0A8J9ULX6</accession>
<dbReference type="InterPro" id="IPR047575">
    <property type="entry name" value="Sm"/>
</dbReference>
<dbReference type="GO" id="GO:0071209">
    <property type="term" value="F:U7 snRNA binding"/>
    <property type="evidence" value="ECO:0007669"/>
    <property type="project" value="TreeGrafter"/>
</dbReference>
<dbReference type="Pfam" id="PF01423">
    <property type="entry name" value="LSM"/>
    <property type="match status" value="1"/>
</dbReference>
<organism evidence="2 3">
    <name type="scientific">Brenthis ino</name>
    <name type="common">lesser marbled fritillary</name>
    <dbReference type="NCBI Taxonomy" id="405034"/>
    <lineage>
        <taxon>Eukaryota</taxon>
        <taxon>Metazoa</taxon>
        <taxon>Ecdysozoa</taxon>
        <taxon>Arthropoda</taxon>
        <taxon>Hexapoda</taxon>
        <taxon>Insecta</taxon>
        <taxon>Pterygota</taxon>
        <taxon>Neoptera</taxon>
        <taxon>Endopterygota</taxon>
        <taxon>Lepidoptera</taxon>
        <taxon>Glossata</taxon>
        <taxon>Ditrysia</taxon>
        <taxon>Papilionoidea</taxon>
        <taxon>Nymphalidae</taxon>
        <taxon>Heliconiinae</taxon>
        <taxon>Argynnini</taxon>
        <taxon>Brenthis</taxon>
    </lineage>
</organism>
<dbReference type="InterPro" id="IPR052840">
    <property type="entry name" value="U7_snRNA_Sm-like"/>
</dbReference>
<reference evidence="2" key="1">
    <citation type="submission" date="2021-12" db="EMBL/GenBank/DDBJ databases">
        <authorList>
            <person name="Martin H S."/>
        </authorList>
    </citation>
    <scope>NUCLEOTIDE SEQUENCE</scope>
</reference>
<dbReference type="PANTHER" id="PTHR21196">
    <property type="entry name" value="U7 SNRNA-ASSOCIATED SM-LIKE PROTEIN LSM10"/>
    <property type="match status" value="1"/>
</dbReference>
<dbReference type="OrthoDB" id="10256176at2759"/>
<protein>
    <recommendedName>
        <fullName evidence="1">Sm domain-containing protein</fullName>
    </recommendedName>
</protein>
<sequence length="137" mass="15869">MMFIGTSREKFFYHNTLLCLVKSLQNKNITIDLRNDSYVCGELSTVDGYMNISLNKAVYCDTQGNEYYFDNMFVQARNIRYVHIPQTISMLGNIKDELNKGKHKNLDNDKKPPIKSRKATKALKQHMKVVADLETNK</sequence>
<dbReference type="GO" id="GO:0016604">
    <property type="term" value="C:nuclear body"/>
    <property type="evidence" value="ECO:0007669"/>
    <property type="project" value="TreeGrafter"/>
</dbReference>
<feature type="non-terminal residue" evidence="2">
    <location>
        <position position="137"/>
    </location>
</feature>
<name>A0A8J9ULX6_9NEOP</name>
<dbReference type="Gene3D" id="2.30.30.100">
    <property type="match status" value="1"/>
</dbReference>
<keyword evidence="3" id="KW-1185">Reference proteome</keyword>
<dbReference type="GO" id="GO:0071254">
    <property type="term" value="C:cytoplasmic U snRNP body"/>
    <property type="evidence" value="ECO:0007669"/>
    <property type="project" value="TreeGrafter"/>
</dbReference>
<evidence type="ECO:0000313" key="2">
    <source>
        <dbReference type="EMBL" id="CAH0722553.1"/>
    </source>
</evidence>
<evidence type="ECO:0000259" key="1">
    <source>
        <dbReference type="PROSITE" id="PS52002"/>
    </source>
</evidence>
<dbReference type="CDD" id="cd01733">
    <property type="entry name" value="LSm10"/>
    <property type="match status" value="1"/>
</dbReference>
<dbReference type="PROSITE" id="PS52002">
    <property type="entry name" value="SM"/>
    <property type="match status" value="1"/>
</dbReference>
<dbReference type="GO" id="GO:0071208">
    <property type="term" value="F:histone pre-mRNA DCP binding"/>
    <property type="evidence" value="ECO:0007669"/>
    <property type="project" value="TreeGrafter"/>
</dbReference>
<dbReference type="EMBL" id="OV170223">
    <property type="protein sequence ID" value="CAH0722553.1"/>
    <property type="molecule type" value="Genomic_DNA"/>
</dbReference>
<dbReference type="InterPro" id="IPR010920">
    <property type="entry name" value="LSM_dom_sf"/>
</dbReference>
<dbReference type="GO" id="GO:0006398">
    <property type="term" value="P:mRNA 3'-end processing by stem-loop binding and cleavage"/>
    <property type="evidence" value="ECO:0007669"/>
    <property type="project" value="TreeGrafter"/>
</dbReference>
<dbReference type="AlphaFoldDB" id="A0A8J9ULX6"/>
<evidence type="ECO:0000313" key="3">
    <source>
        <dbReference type="Proteomes" id="UP000838878"/>
    </source>
</evidence>